<proteinExistence type="predicted"/>
<dbReference type="Proteomes" id="UP000199475">
    <property type="component" value="Unassembled WGS sequence"/>
</dbReference>
<dbReference type="EMBL" id="FNGP01000001">
    <property type="protein sequence ID" value="SDL18460.1"/>
    <property type="molecule type" value="Genomic_DNA"/>
</dbReference>
<reference evidence="1 2" key="1">
    <citation type="submission" date="2016-10" db="EMBL/GenBank/DDBJ databases">
        <authorList>
            <person name="de Groot N.N."/>
        </authorList>
    </citation>
    <scope>NUCLEOTIDE SEQUENCE [LARGE SCALE GENOMIC DNA]</scope>
    <source>
        <strain evidence="1 2">CGMCC 1.9159</strain>
    </source>
</reference>
<dbReference type="InterPro" id="IPR036890">
    <property type="entry name" value="HATPase_C_sf"/>
</dbReference>
<organism evidence="1 2">
    <name type="scientific">Tessaracoccus oleiagri</name>
    <dbReference type="NCBI Taxonomy" id="686624"/>
    <lineage>
        <taxon>Bacteria</taxon>
        <taxon>Bacillati</taxon>
        <taxon>Actinomycetota</taxon>
        <taxon>Actinomycetes</taxon>
        <taxon>Propionibacteriales</taxon>
        <taxon>Propionibacteriaceae</taxon>
        <taxon>Tessaracoccus</taxon>
    </lineage>
</organism>
<keyword evidence="1" id="KW-0808">Transferase</keyword>
<evidence type="ECO:0000313" key="1">
    <source>
        <dbReference type="EMBL" id="SDL18460.1"/>
    </source>
</evidence>
<sequence>MNSQHSFAVPPSASRLTQSLRDVGYDFPSAIADVVDNSIAAGARRIHVHIEFAGADSFVTIADDGCGMSANQVTEALRFGSRREYGVGDLGRYGLGLKTASLSQARSVSVVSQSRTGVVTARTLDLDLIEELDEWIIIDPGQSPAVSRSRSLLATGFRTVITWQNLDRVLVANRPDGAHSRRRVMNLIGSTSQHLAMVFHRLLGRIRIFVNNEELSPWDPFARNEARTQELPPVVFEVETPEGTGVASVRLERFVLPSRDQFSSSDAFESLSGPLKWNRQQGLYIYRADRLVQWGGWAGARAIDEHTKLARAALSFDTPLDDLFNTNVAKMRVSIPSAVRQQMTPAIQELCQEAGKVYRQASLRRGSTSRRDGVAASEGRSLGVALQMAALLEGESESLARVIRRLKTENPDAANALGL</sequence>
<dbReference type="GO" id="GO:0016301">
    <property type="term" value="F:kinase activity"/>
    <property type="evidence" value="ECO:0007669"/>
    <property type="project" value="UniProtKB-KW"/>
</dbReference>
<accession>A0A1G9HZQ2</accession>
<keyword evidence="1" id="KW-0418">Kinase</keyword>
<gene>
    <name evidence="1" type="ORF">SAMN04488242_0634</name>
</gene>
<dbReference type="OrthoDB" id="3757919at2"/>
<dbReference type="Gene3D" id="3.30.565.10">
    <property type="entry name" value="Histidine kinase-like ATPase, C-terminal domain"/>
    <property type="match status" value="1"/>
</dbReference>
<dbReference type="AlphaFoldDB" id="A0A1G9HZQ2"/>
<dbReference type="RefSeq" id="WP_093249553.1">
    <property type="nucleotide sequence ID" value="NZ_FNGP01000001.1"/>
</dbReference>
<name>A0A1G9HZQ2_9ACTN</name>
<dbReference type="STRING" id="686624.SAMN04488242_0634"/>
<dbReference type="Pfam" id="PF13589">
    <property type="entry name" value="HATPase_c_3"/>
    <property type="match status" value="1"/>
</dbReference>
<keyword evidence="2" id="KW-1185">Reference proteome</keyword>
<dbReference type="SUPFAM" id="SSF55874">
    <property type="entry name" value="ATPase domain of HSP90 chaperone/DNA topoisomerase II/histidine kinase"/>
    <property type="match status" value="1"/>
</dbReference>
<evidence type="ECO:0000313" key="2">
    <source>
        <dbReference type="Proteomes" id="UP000199475"/>
    </source>
</evidence>
<protein>
    <submittedName>
        <fullName evidence="1">Histidine kinase-, DNA gyrase B-, and HSP90-like ATPase</fullName>
    </submittedName>
</protein>